<proteinExistence type="predicted"/>
<dbReference type="Pfam" id="PF04340">
    <property type="entry name" value="DUF484"/>
    <property type="match status" value="1"/>
</dbReference>
<feature type="coiled-coil region" evidence="1">
    <location>
        <begin position="43"/>
        <end position="70"/>
    </location>
</feature>
<sequence length="237" mass="26756">MSEQKPTSADQVAAFLRQHPDYFQQRPELLELLRLPDARGQAVSLLERQAAILRERNQELRERLNGLLDVARENDRLFELTRGLTLALLEARTPDKLFRGLVRTLEDDFHCDAVALLLHDREIPILGELRKQVRLIDDEALPSGLAPMLRPGKSVCGVFRQEELKALFQEQSEQVQSAALIPLDFHGPVGLLAIGSRDAMHFRSGMDTLFINHLGDILARRLSEVGRSSTARQAQRA</sequence>
<evidence type="ECO:0000313" key="2">
    <source>
        <dbReference type="EMBL" id="MCE7508348.1"/>
    </source>
</evidence>
<dbReference type="Proteomes" id="UP001107961">
    <property type="component" value="Unassembled WGS sequence"/>
</dbReference>
<gene>
    <name evidence="2" type="ORF">LZG35_06825</name>
</gene>
<dbReference type="RefSeq" id="WP_022994907.1">
    <property type="nucleotide sequence ID" value="NZ_CP012331.1"/>
</dbReference>
<dbReference type="InterPro" id="IPR029016">
    <property type="entry name" value="GAF-like_dom_sf"/>
</dbReference>
<evidence type="ECO:0000256" key="1">
    <source>
        <dbReference type="SAM" id="Coils"/>
    </source>
</evidence>
<dbReference type="PANTHER" id="PTHR38765">
    <property type="entry name" value="DUF484 DOMAIN-CONTAINING PROTEIN"/>
    <property type="match status" value="1"/>
</dbReference>
<keyword evidence="1" id="KW-0175">Coiled coil</keyword>
<dbReference type="AlphaFoldDB" id="A0A9Q3ZC47"/>
<dbReference type="KEGG" id="axe:P40_19570"/>
<keyword evidence="3" id="KW-1185">Reference proteome</keyword>
<protein>
    <submittedName>
        <fullName evidence="2">DUF484 family protein</fullName>
    </submittedName>
</protein>
<accession>A0A9Q3ZC47</accession>
<dbReference type="PANTHER" id="PTHR38765:SF1">
    <property type="entry name" value="DUF484 DOMAIN-CONTAINING PROTEIN"/>
    <property type="match status" value="1"/>
</dbReference>
<dbReference type="Gene3D" id="3.30.450.40">
    <property type="match status" value="1"/>
</dbReference>
<comment type="caution">
    <text evidence="2">The sequence shown here is derived from an EMBL/GenBank/DDBJ whole genome shotgun (WGS) entry which is preliminary data.</text>
</comment>
<dbReference type="EMBL" id="JAJVKT010000006">
    <property type="protein sequence ID" value="MCE7508348.1"/>
    <property type="molecule type" value="Genomic_DNA"/>
</dbReference>
<organism evidence="2 3">
    <name type="scientific">Alloalcanivorax xenomutans</name>
    <dbReference type="NCBI Taxonomy" id="1094342"/>
    <lineage>
        <taxon>Bacteria</taxon>
        <taxon>Pseudomonadati</taxon>
        <taxon>Pseudomonadota</taxon>
        <taxon>Gammaproteobacteria</taxon>
        <taxon>Oceanospirillales</taxon>
        <taxon>Alcanivoracaceae</taxon>
        <taxon>Alloalcanivorax</taxon>
    </lineage>
</organism>
<name>A0A9Q3ZC47_9GAMM</name>
<dbReference type="InterPro" id="IPR007435">
    <property type="entry name" value="DUF484"/>
</dbReference>
<reference evidence="2" key="1">
    <citation type="submission" date="2022-01" db="EMBL/GenBank/DDBJ databases">
        <authorList>
            <person name="Karlyshev A.V."/>
            <person name="Jaspars M."/>
        </authorList>
    </citation>
    <scope>NUCLEOTIDE SEQUENCE</scope>
    <source>
        <strain evidence="2">AGSA3-2</strain>
    </source>
</reference>
<evidence type="ECO:0000313" key="3">
    <source>
        <dbReference type="Proteomes" id="UP001107961"/>
    </source>
</evidence>